<dbReference type="PANTHER" id="PTHR43289">
    <property type="entry name" value="MITOGEN-ACTIVATED PROTEIN KINASE KINASE KINASE 20-RELATED"/>
    <property type="match status" value="1"/>
</dbReference>
<evidence type="ECO:0000256" key="6">
    <source>
        <dbReference type="SAM" id="MobiDB-lite"/>
    </source>
</evidence>
<protein>
    <submittedName>
        <fullName evidence="9">Serine/threonine-protein kinase PknD</fullName>
        <ecNumber evidence="9">2.7.11.1</ecNumber>
    </submittedName>
</protein>
<name>A0A518IP77_9BACT</name>
<dbReference type="InterPro" id="IPR011990">
    <property type="entry name" value="TPR-like_helical_dom_sf"/>
</dbReference>
<evidence type="ECO:0000313" key="10">
    <source>
        <dbReference type="Proteomes" id="UP000316770"/>
    </source>
</evidence>
<dbReference type="InterPro" id="IPR008271">
    <property type="entry name" value="Ser/Thr_kinase_AS"/>
</dbReference>
<dbReference type="PROSITE" id="PS00108">
    <property type="entry name" value="PROTEIN_KINASE_ST"/>
    <property type="match status" value="1"/>
</dbReference>
<feature type="compositionally biased region" description="Polar residues" evidence="6">
    <location>
        <begin position="127"/>
        <end position="136"/>
    </location>
</feature>
<dbReference type="Pfam" id="PF13374">
    <property type="entry name" value="TPR_10"/>
    <property type="match status" value="1"/>
</dbReference>
<evidence type="ECO:0000313" key="9">
    <source>
        <dbReference type="EMBL" id="QDV54878.1"/>
    </source>
</evidence>
<keyword evidence="7" id="KW-0812">Transmembrane</keyword>
<gene>
    <name evidence="9" type="primary">pknD_2</name>
    <name evidence="9" type="ORF">Mal33_08430</name>
</gene>
<sequence>MTPGIQIVCRQFIEASRDKRHVSIESLLAQLPLQDRAAGLRELIQLEVEQRQERGENPEPEEYVQRFPDSVGSIKSLFFDLDATCDQVDATTDPIDATCDQIDATTDPIDATCDQIDATTDRIGATTDLSNSNPNRFQRIGPNIQTTGSPDSLSASRFRVVRSHAKGGLGEVFLAHDSELNRDVALKEIQLKHAHSAEGQSRFVLEAEVTGRLEHPGIVPVYSLGRYPDGRPFYAMKFVRGASFRDALVAFHEKHPNKTASLFYGRELQQLMRRFIDVCNAIDYAHERGVLHRDIKPANVMVGDFGETLVVDWGLAKILDDETPDMTESQQERKISPAAGSIVATTVGSVVGTPAFMSPEQANGNEGKLTRGSDIYSLGATLFTILTKEYAVSGGFSEIFEQLQTGRIRTVRDVIPVAPAALDAICSKAMARHSKDRYATARAMADDIERWLADEPVEAYRDREKYVERAGRLIRRYRSWTLSIAGALLAIVMVSLLASLLINQARLREHAAQVQATQFKGEALDRYQMSRAAIDQWLVGSSDALAELPATQSVRKRLLQQAADDLTKLSETRSADPELELERARALVRLGDVYQMQEDYPQARQQYDEALSAFESEVLINASELEYRRQAELANTHSRIGLSWDFADDARNAEKEYQNAIDGLRNLNRDWSLMTQSRPATTGSASEATPEINPPGDVGTDALKFLSAALNNLADLHRRTGDLDSALPLLEESIVSSQAAFAQSQDNAHRIAAATSRETLGRTLLQLGNPEPALHALDACIEDLADILAEQPDSTAALIANANANVSRSAVLRQMGDWDQEIQSLQQAADIYQTLRSQQPDVPRYAESLAITQTDAGLTLLNLGNVAGADQLLEAAKDQYGDLIAYYPNVPRYQEGWAAALDGYAQTQMELSDDRAKAFEALQLAGNAYTKLIQDAPEQVQYFERLAIVTSHFAECLSRQGDQESAAARFTEATDLLSQLIAANPNMPSFRNSQAHVKFRHALLVLADDPEQGTTLLESARDTWNLLSEEVPSSSEFRYELVKFLLRSPVSSLRDRKRGQQLAKSLAERSANNLVYASLLAESLAFEEPATALKHLEQIETIRGELTAEDLCAAAVAKHTLGEATDASQSLQMARDWIAENRPHSIDLQRLVEETAEIIAPLPEANK</sequence>
<feature type="repeat" description="TPR" evidence="5">
    <location>
        <begin position="584"/>
        <end position="617"/>
    </location>
</feature>
<dbReference type="SMART" id="SM00028">
    <property type="entry name" value="TPR"/>
    <property type="match status" value="5"/>
</dbReference>
<proteinExistence type="predicted"/>
<dbReference type="Pfam" id="PF00069">
    <property type="entry name" value="Pkinase"/>
    <property type="match status" value="1"/>
</dbReference>
<evidence type="ECO:0000256" key="4">
    <source>
        <dbReference type="ARBA" id="ARBA00022840"/>
    </source>
</evidence>
<evidence type="ECO:0000256" key="5">
    <source>
        <dbReference type="PROSITE-ProRule" id="PRU00339"/>
    </source>
</evidence>
<accession>A0A518IP77</accession>
<dbReference type="SUPFAM" id="SSF48452">
    <property type="entry name" value="TPR-like"/>
    <property type="match status" value="3"/>
</dbReference>
<dbReference type="RefSeq" id="WP_145282569.1">
    <property type="nucleotide sequence ID" value="NZ_CP036318.1"/>
</dbReference>
<dbReference type="PROSITE" id="PS50005">
    <property type="entry name" value="TPR"/>
    <property type="match status" value="1"/>
</dbReference>
<dbReference type="AlphaFoldDB" id="A0A518IP77"/>
<evidence type="ECO:0000256" key="1">
    <source>
        <dbReference type="ARBA" id="ARBA00022679"/>
    </source>
</evidence>
<dbReference type="SMART" id="SM00220">
    <property type="entry name" value="S_TKc"/>
    <property type="match status" value="1"/>
</dbReference>
<dbReference type="InterPro" id="IPR019734">
    <property type="entry name" value="TPR_rpt"/>
</dbReference>
<evidence type="ECO:0000256" key="7">
    <source>
        <dbReference type="SAM" id="Phobius"/>
    </source>
</evidence>
<dbReference type="GO" id="GO:0005524">
    <property type="term" value="F:ATP binding"/>
    <property type="evidence" value="ECO:0007669"/>
    <property type="project" value="UniProtKB-KW"/>
</dbReference>
<dbReference type="PROSITE" id="PS50011">
    <property type="entry name" value="PROTEIN_KINASE_DOM"/>
    <property type="match status" value="1"/>
</dbReference>
<dbReference type="EC" id="2.7.11.1" evidence="9"/>
<dbReference type="GO" id="GO:0004674">
    <property type="term" value="F:protein serine/threonine kinase activity"/>
    <property type="evidence" value="ECO:0007669"/>
    <property type="project" value="UniProtKB-EC"/>
</dbReference>
<dbReference type="Gene3D" id="3.30.200.20">
    <property type="entry name" value="Phosphorylase Kinase, domain 1"/>
    <property type="match status" value="1"/>
</dbReference>
<dbReference type="Gene3D" id="1.25.40.10">
    <property type="entry name" value="Tetratricopeptide repeat domain"/>
    <property type="match status" value="3"/>
</dbReference>
<keyword evidence="5" id="KW-0802">TPR repeat</keyword>
<keyword evidence="7" id="KW-1133">Transmembrane helix</keyword>
<feature type="domain" description="Protein kinase" evidence="8">
    <location>
        <begin position="158"/>
        <end position="452"/>
    </location>
</feature>
<dbReference type="Proteomes" id="UP000316770">
    <property type="component" value="Chromosome"/>
</dbReference>
<keyword evidence="1 9" id="KW-0808">Transferase</keyword>
<dbReference type="PANTHER" id="PTHR43289:SF6">
    <property type="entry name" value="SERINE_THREONINE-PROTEIN KINASE NEKL-3"/>
    <property type="match status" value="1"/>
</dbReference>
<dbReference type="EMBL" id="CP036318">
    <property type="protein sequence ID" value="QDV54878.1"/>
    <property type="molecule type" value="Genomic_DNA"/>
</dbReference>
<evidence type="ECO:0000256" key="2">
    <source>
        <dbReference type="ARBA" id="ARBA00022741"/>
    </source>
</evidence>
<feature type="compositionally biased region" description="Polar residues" evidence="6">
    <location>
        <begin position="143"/>
        <end position="152"/>
    </location>
</feature>
<reference evidence="9 10" key="1">
    <citation type="submission" date="2019-02" db="EMBL/GenBank/DDBJ databases">
        <title>Deep-cultivation of Planctomycetes and their phenomic and genomic characterization uncovers novel biology.</title>
        <authorList>
            <person name="Wiegand S."/>
            <person name="Jogler M."/>
            <person name="Boedeker C."/>
            <person name="Pinto D."/>
            <person name="Vollmers J."/>
            <person name="Rivas-Marin E."/>
            <person name="Kohn T."/>
            <person name="Peeters S.H."/>
            <person name="Heuer A."/>
            <person name="Rast P."/>
            <person name="Oberbeckmann S."/>
            <person name="Bunk B."/>
            <person name="Jeske O."/>
            <person name="Meyerdierks A."/>
            <person name="Storesund J.E."/>
            <person name="Kallscheuer N."/>
            <person name="Luecker S."/>
            <person name="Lage O.M."/>
            <person name="Pohl T."/>
            <person name="Merkel B.J."/>
            <person name="Hornburger P."/>
            <person name="Mueller R.-W."/>
            <person name="Bruemmer F."/>
            <person name="Labrenz M."/>
            <person name="Spormann A.M."/>
            <person name="Op den Camp H."/>
            <person name="Overmann J."/>
            <person name="Amann R."/>
            <person name="Jetten M.S.M."/>
            <person name="Mascher T."/>
            <person name="Medema M.H."/>
            <person name="Devos D.P."/>
            <person name="Kaster A.-K."/>
            <person name="Ovreas L."/>
            <person name="Rohde M."/>
            <person name="Galperin M.Y."/>
            <person name="Jogler C."/>
        </authorList>
    </citation>
    <scope>NUCLEOTIDE SEQUENCE [LARGE SCALE GENOMIC DNA]</scope>
    <source>
        <strain evidence="9 10">Mal33</strain>
    </source>
</reference>
<evidence type="ECO:0000256" key="3">
    <source>
        <dbReference type="ARBA" id="ARBA00022777"/>
    </source>
</evidence>
<dbReference type="CDD" id="cd14014">
    <property type="entry name" value="STKc_PknB_like"/>
    <property type="match status" value="1"/>
</dbReference>
<keyword evidence="4" id="KW-0067">ATP-binding</keyword>
<dbReference type="Gene3D" id="1.10.510.10">
    <property type="entry name" value="Transferase(Phosphotransferase) domain 1"/>
    <property type="match status" value="1"/>
</dbReference>
<dbReference type="InterPro" id="IPR011009">
    <property type="entry name" value="Kinase-like_dom_sf"/>
</dbReference>
<keyword evidence="10" id="KW-1185">Reference proteome</keyword>
<dbReference type="InterPro" id="IPR000719">
    <property type="entry name" value="Prot_kinase_dom"/>
</dbReference>
<dbReference type="SUPFAM" id="SSF56112">
    <property type="entry name" value="Protein kinase-like (PK-like)"/>
    <property type="match status" value="1"/>
</dbReference>
<feature type="transmembrane region" description="Helical" evidence="7">
    <location>
        <begin position="479"/>
        <end position="502"/>
    </location>
</feature>
<feature type="region of interest" description="Disordered" evidence="6">
    <location>
        <begin position="126"/>
        <end position="152"/>
    </location>
</feature>
<keyword evidence="3 9" id="KW-0418">Kinase</keyword>
<keyword evidence="2" id="KW-0547">Nucleotide-binding</keyword>
<keyword evidence="7" id="KW-0472">Membrane</keyword>
<evidence type="ECO:0000259" key="8">
    <source>
        <dbReference type="PROSITE" id="PS50011"/>
    </source>
</evidence>
<organism evidence="9 10">
    <name type="scientific">Rosistilla oblonga</name>
    <dbReference type="NCBI Taxonomy" id="2527990"/>
    <lineage>
        <taxon>Bacteria</taxon>
        <taxon>Pseudomonadati</taxon>
        <taxon>Planctomycetota</taxon>
        <taxon>Planctomycetia</taxon>
        <taxon>Pirellulales</taxon>
        <taxon>Pirellulaceae</taxon>
        <taxon>Rosistilla</taxon>
    </lineage>
</organism>